<dbReference type="Pfam" id="PF13715">
    <property type="entry name" value="CarbopepD_reg_2"/>
    <property type="match status" value="1"/>
</dbReference>
<accession>A0A9X1FMR8</accession>
<gene>
    <name evidence="2" type="ORF">KXJ69_04220</name>
</gene>
<dbReference type="Proteomes" id="UP001138686">
    <property type="component" value="Unassembled WGS sequence"/>
</dbReference>
<sequence>MITAQNHTLTGIIVDENNSPISFVNVVLYQKAESEPFTGTASDEKGNFKLESISQGEYTLEISMIGFKTKTLPISISENISLNTIQIEEDAEQLGEAVVTAKRPTIQKTAGMLVFNVENSSLSTGNSLNLLSKTPGVLVLGGNISIKNQPTTIYINGRRVYLSASETVSFLQNLDASVVKQVEVITNPSSQFDAESGTVLNIITSKNLTPGYKGSISSTYEQAIFSKYTFGTSHFYKNNWLNLYGSYSFSPRKENKDQDSYIRFFEADETTTSTIWESDFNRITRSYGHQGNFVADIDFDDRNALNVTANIFVSPNKEYKNHQNTAIFNAQRQLDSTFFTKSLMDTDVTNIALGTDYKTKINENGGALTIGGNYITYTSDQSQELKSDYFLPNGDFIKSIQFETNATQDTKIATGYLDISTGLFEGTLETGLKYSNIDTNTGLDYFNLVNGSMVLNPSLSDKFTYEESIFAGYFSFDKGFEKWNISLGTRAEYTDVKGISVSLGSLNTQEYFKLFPSASVEYQLDSNNSFGVNYARKIERPRYQSLNPFRYFLNENNFNEGNPNLVPSIEDKVTLSYTHKGKWFFELYYQTIENSLEILNFQNNETFTFRQLDANLIDFFQYSFDVVYSAPIGNFWYASFVTSTYYLENEFFAVESSQERAQNHTLGFFAQAYSQITLSQKGGFTSDVSARYISNLISGSLDYKNIFDLSISFRKSFWNRSASISAGVDDIFQTNNVRVSSRYLNQDNSYFARPESRKFWIGFKYNFGNYSLRENKKTISTKEGDRLQ</sequence>
<evidence type="ECO:0000313" key="2">
    <source>
        <dbReference type="EMBL" id="MBW2937297.1"/>
    </source>
</evidence>
<keyword evidence="3" id="KW-1185">Reference proteome</keyword>
<dbReference type="AlphaFoldDB" id="A0A9X1FMR8"/>
<keyword evidence="2" id="KW-0675">Receptor</keyword>
<dbReference type="EMBL" id="JAHWDP010000001">
    <property type="protein sequence ID" value="MBW2937297.1"/>
    <property type="molecule type" value="Genomic_DNA"/>
</dbReference>
<protein>
    <submittedName>
        <fullName evidence="2">TonB-dependent receptor family protein</fullName>
    </submittedName>
</protein>
<dbReference type="Pfam" id="PF14905">
    <property type="entry name" value="OMP_b-brl_3"/>
    <property type="match status" value="1"/>
</dbReference>
<name>A0A9X1FMR8_9FLAO</name>
<reference evidence="2" key="1">
    <citation type="submission" date="2021-07" db="EMBL/GenBank/DDBJ databases">
        <title>Aureisphaera sp. CAU 1614 isolated from sea sediment.</title>
        <authorList>
            <person name="Kim W."/>
        </authorList>
    </citation>
    <scope>NUCLEOTIDE SEQUENCE</scope>
    <source>
        <strain evidence="2">CAU 1614</strain>
    </source>
</reference>
<proteinExistence type="predicted"/>
<evidence type="ECO:0000313" key="3">
    <source>
        <dbReference type="Proteomes" id="UP001138686"/>
    </source>
</evidence>
<dbReference type="PANTHER" id="PTHR40980">
    <property type="entry name" value="PLUG DOMAIN-CONTAINING PROTEIN"/>
    <property type="match status" value="1"/>
</dbReference>
<comment type="caution">
    <text evidence="2">The sequence shown here is derived from an EMBL/GenBank/DDBJ whole genome shotgun (WGS) entry which is preliminary data.</text>
</comment>
<organism evidence="2 3">
    <name type="scientific">Halomarinibacterium sedimenti</name>
    <dbReference type="NCBI Taxonomy" id="2857106"/>
    <lineage>
        <taxon>Bacteria</taxon>
        <taxon>Pseudomonadati</taxon>
        <taxon>Bacteroidota</taxon>
        <taxon>Flavobacteriia</taxon>
        <taxon>Flavobacteriales</taxon>
        <taxon>Flavobacteriaceae</taxon>
        <taxon>Halomarinibacterium</taxon>
    </lineage>
</organism>
<dbReference type="InterPro" id="IPR041700">
    <property type="entry name" value="OMP_b-brl_3"/>
</dbReference>
<dbReference type="RefSeq" id="WP_219051598.1">
    <property type="nucleotide sequence ID" value="NZ_JAHWDP010000001.1"/>
</dbReference>
<evidence type="ECO:0000259" key="1">
    <source>
        <dbReference type="Pfam" id="PF14905"/>
    </source>
</evidence>
<dbReference type="PANTHER" id="PTHR40980:SF4">
    <property type="entry name" value="TONB-DEPENDENT RECEPTOR-LIKE BETA-BARREL DOMAIN-CONTAINING PROTEIN"/>
    <property type="match status" value="1"/>
</dbReference>
<feature type="domain" description="Outer membrane protein beta-barrel" evidence="1">
    <location>
        <begin position="360"/>
        <end position="765"/>
    </location>
</feature>